<dbReference type="FunFam" id="1.10.630.10:FF:000182">
    <property type="entry name" value="Cytochrome P450 3A4"/>
    <property type="match status" value="1"/>
</dbReference>
<evidence type="ECO:0000313" key="16">
    <source>
        <dbReference type="RefSeq" id="XP_003740908.1"/>
    </source>
</evidence>
<dbReference type="PANTHER" id="PTHR24302">
    <property type="entry name" value="CYTOCHROME P450 FAMILY 3"/>
    <property type="match status" value="1"/>
</dbReference>
<dbReference type="GO" id="GO:0016705">
    <property type="term" value="F:oxidoreductase activity, acting on paired donors, with incorporation or reduction of molecular oxygen"/>
    <property type="evidence" value="ECO:0007669"/>
    <property type="project" value="InterPro"/>
</dbReference>
<dbReference type="GO" id="GO:0020037">
    <property type="term" value="F:heme binding"/>
    <property type="evidence" value="ECO:0007669"/>
    <property type="project" value="InterPro"/>
</dbReference>
<keyword evidence="7" id="KW-0256">Endoplasmic reticulum</keyword>
<dbReference type="GO" id="GO:0008395">
    <property type="term" value="F:steroid hydroxylase activity"/>
    <property type="evidence" value="ECO:0007669"/>
    <property type="project" value="TreeGrafter"/>
</dbReference>
<evidence type="ECO:0000256" key="10">
    <source>
        <dbReference type="ARBA" id="ARBA00023033"/>
    </source>
</evidence>
<evidence type="ECO:0000256" key="2">
    <source>
        <dbReference type="ARBA" id="ARBA00004174"/>
    </source>
</evidence>
<dbReference type="Gene3D" id="1.10.630.10">
    <property type="entry name" value="Cytochrome P450"/>
    <property type="match status" value="1"/>
</dbReference>
<keyword evidence="5 12" id="KW-0349">Heme</keyword>
<sequence length="514" mass="58451">MNDIVEFVQRLPRRDPRDLLGEFGAFNLFAIWWTSVLVSLVVGWVVQRRYRHQQFKRWGIPGPEADSLIFGHHLTIHKDPEEVLNRWAKQYGPVFGHYIGDVPVLNICDPDMVKEVFVKSVSIFRERPPVPLSQYPVDQTLLLVPHQRWKRVRVMLSPAFSASKLKFMMNLMNQSAETLLGVIAKYARTREAVCFFDLSQKVTLDVIARCALATKINCLHDDKDKFLNDVRGFLANSDHLAYHLALGLPIIERLLLVISRFTSSYALMTGLMENIHEVVKSRRDRGVRMEDMIQLMMDAAESGSDRITDDEIAANAFLFLVGGYETTAITTTMASFLLSKHPDEQEKLYAEISAVWNTDEALNYEQVSKLKQTEAFLLETLRMYSPVITMVSRLGDQEIKLGGHTIPGGVRIQAAVSSIHMNEKFWPEPEKFSPERFLDNHASSQPHYLAFGAGAKMCLGKRFALLEMKITLAHILKHFELKLATPGQEVPKRKLVNVSLVPVGDVPLIVERRP</sequence>
<dbReference type="SUPFAM" id="SSF48264">
    <property type="entry name" value="Cytochrome P450"/>
    <property type="match status" value="1"/>
</dbReference>
<evidence type="ECO:0000256" key="6">
    <source>
        <dbReference type="ARBA" id="ARBA00022723"/>
    </source>
</evidence>
<evidence type="ECO:0000256" key="4">
    <source>
        <dbReference type="ARBA" id="ARBA00010617"/>
    </source>
</evidence>
<dbReference type="PRINTS" id="PR00385">
    <property type="entry name" value="P450"/>
</dbReference>
<protein>
    <submittedName>
        <fullName evidence="16">Cytochrome P450 3A28</fullName>
    </submittedName>
</protein>
<comment type="function">
    <text evidence="11">Cytochromes P450 are a group of heme-thiolate monooxygenases. They oxidize a variety of structurally unrelated compounds, including steroids, fatty acids, and xenobiotics.</text>
</comment>
<keyword evidence="8 13" id="KW-0560">Oxidoreductase</keyword>
<dbReference type="GO" id="GO:0005506">
    <property type="term" value="F:iron ion binding"/>
    <property type="evidence" value="ECO:0007669"/>
    <property type="project" value="InterPro"/>
</dbReference>
<keyword evidence="14" id="KW-0812">Transmembrane</keyword>
<dbReference type="AlphaFoldDB" id="A0AAJ6VWN2"/>
<proteinExistence type="inferred from homology"/>
<feature type="transmembrane region" description="Helical" evidence="14">
    <location>
        <begin position="23"/>
        <end position="46"/>
    </location>
</feature>
<evidence type="ECO:0000256" key="12">
    <source>
        <dbReference type="PIRSR" id="PIRSR602401-1"/>
    </source>
</evidence>
<accession>A0AAJ6VWN2</accession>
<comment type="similarity">
    <text evidence="4 13">Belongs to the cytochrome P450 family.</text>
</comment>
<evidence type="ECO:0000256" key="1">
    <source>
        <dbReference type="ARBA" id="ARBA00001971"/>
    </source>
</evidence>
<dbReference type="KEGG" id="goe:100901963"/>
<comment type="cofactor">
    <cofactor evidence="1 12">
        <name>heme</name>
        <dbReference type="ChEBI" id="CHEBI:30413"/>
    </cofactor>
</comment>
<dbReference type="InterPro" id="IPR017972">
    <property type="entry name" value="Cyt_P450_CS"/>
</dbReference>
<reference evidence="16" key="1">
    <citation type="submission" date="2025-08" db="UniProtKB">
        <authorList>
            <consortium name="RefSeq"/>
        </authorList>
    </citation>
    <scope>IDENTIFICATION</scope>
</reference>
<dbReference type="PRINTS" id="PR00463">
    <property type="entry name" value="EP450I"/>
</dbReference>
<dbReference type="InterPro" id="IPR036396">
    <property type="entry name" value="Cyt_P450_sf"/>
</dbReference>
<dbReference type="Pfam" id="PF00067">
    <property type="entry name" value="p450"/>
    <property type="match status" value="1"/>
</dbReference>
<evidence type="ECO:0000256" key="11">
    <source>
        <dbReference type="ARBA" id="ARBA00043906"/>
    </source>
</evidence>
<evidence type="ECO:0000313" key="15">
    <source>
        <dbReference type="Proteomes" id="UP000694867"/>
    </source>
</evidence>
<evidence type="ECO:0000256" key="9">
    <source>
        <dbReference type="ARBA" id="ARBA00023004"/>
    </source>
</evidence>
<evidence type="ECO:0000256" key="7">
    <source>
        <dbReference type="ARBA" id="ARBA00022848"/>
    </source>
</evidence>
<keyword evidence="14" id="KW-1133">Transmembrane helix</keyword>
<evidence type="ECO:0000256" key="3">
    <source>
        <dbReference type="ARBA" id="ARBA00004406"/>
    </source>
</evidence>
<dbReference type="GeneID" id="100901963"/>
<keyword evidence="7" id="KW-0492">Microsome</keyword>
<name>A0AAJ6VWN2_9ACAR</name>
<dbReference type="PROSITE" id="PS00086">
    <property type="entry name" value="CYTOCHROME_P450"/>
    <property type="match status" value="1"/>
</dbReference>
<dbReference type="InterPro" id="IPR050705">
    <property type="entry name" value="Cytochrome_P450_3A"/>
</dbReference>
<keyword evidence="10 13" id="KW-0503">Monooxygenase</keyword>
<dbReference type="InterPro" id="IPR002401">
    <property type="entry name" value="Cyt_P450_E_grp-I"/>
</dbReference>
<dbReference type="GO" id="GO:0005789">
    <property type="term" value="C:endoplasmic reticulum membrane"/>
    <property type="evidence" value="ECO:0007669"/>
    <property type="project" value="UniProtKB-SubCell"/>
</dbReference>
<keyword evidence="14" id="KW-0472">Membrane</keyword>
<dbReference type="CDD" id="cd11055">
    <property type="entry name" value="CYP3A-like"/>
    <property type="match status" value="1"/>
</dbReference>
<evidence type="ECO:0000256" key="14">
    <source>
        <dbReference type="SAM" id="Phobius"/>
    </source>
</evidence>
<gene>
    <name evidence="16" type="primary">LOC100901963</name>
</gene>
<comment type="subcellular location">
    <subcellularLocation>
        <location evidence="3">Endoplasmic reticulum membrane</location>
        <topology evidence="3">Peripheral membrane protein</topology>
    </subcellularLocation>
    <subcellularLocation>
        <location evidence="2">Microsome membrane</location>
        <topology evidence="2">Peripheral membrane protein</topology>
    </subcellularLocation>
</comment>
<dbReference type="Proteomes" id="UP000694867">
    <property type="component" value="Unplaced"/>
</dbReference>
<feature type="binding site" description="axial binding residue" evidence="12">
    <location>
        <position position="458"/>
    </location>
    <ligand>
        <name>heme</name>
        <dbReference type="ChEBI" id="CHEBI:30413"/>
    </ligand>
    <ligandPart>
        <name>Fe</name>
        <dbReference type="ChEBI" id="CHEBI:18248"/>
    </ligandPart>
</feature>
<evidence type="ECO:0000256" key="8">
    <source>
        <dbReference type="ARBA" id="ARBA00023002"/>
    </source>
</evidence>
<dbReference type="RefSeq" id="XP_003740908.1">
    <property type="nucleotide sequence ID" value="XM_003740860.2"/>
</dbReference>
<organism evidence="15 16">
    <name type="scientific">Galendromus occidentalis</name>
    <name type="common">western predatory mite</name>
    <dbReference type="NCBI Taxonomy" id="34638"/>
    <lineage>
        <taxon>Eukaryota</taxon>
        <taxon>Metazoa</taxon>
        <taxon>Ecdysozoa</taxon>
        <taxon>Arthropoda</taxon>
        <taxon>Chelicerata</taxon>
        <taxon>Arachnida</taxon>
        <taxon>Acari</taxon>
        <taxon>Parasitiformes</taxon>
        <taxon>Mesostigmata</taxon>
        <taxon>Gamasina</taxon>
        <taxon>Phytoseioidea</taxon>
        <taxon>Phytoseiidae</taxon>
        <taxon>Typhlodrominae</taxon>
        <taxon>Galendromus</taxon>
    </lineage>
</organism>
<keyword evidence="9 12" id="KW-0408">Iron</keyword>
<dbReference type="InterPro" id="IPR001128">
    <property type="entry name" value="Cyt_P450"/>
</dbReference>
<evidence type="ECO:0000256" key="5">
    <source>
        <dbReference type="ARBA" id="ARBA00022617"/>
    </source>
</evidence>
<keyword evidence="6 12" id="KW-0479">Metal-binding</keyword>
<evidence type="ECO:0000256" key="13">
    <source>
        <dbReference type="RuleBase" id="RU000461"/>
    </source>
</evidence>
<keyword evidence="15" id="KW-1185">Reference proteome</keyword>
<dbReference type="PANTHER" id="PTHR24302:SF15">
    <property type="entry name" value="FATTY-ACID PEROXYGENASE"/>
    <property type="match status" value="1"/>
</dbReference>